<gene>
    <name evidence="1" type="ORF">K443DRAFT_122423</name>
</gene>
<evidence type="ECO:0000313" key="2">
    <source>
        <dbReference type="Proteomes" id="UP000054477"/>
    </source>
</evidence>
<keyword evidence="2" id="KW-1185">Reference proteome</keyword>
<reference evidence="2" key="2">
    <citation type="submission" date="2015-01" db="EMBL/GenBank/DDBJ databases">
        <title>Evolutionary Origins and Diversification of the Mycorrhizal Mutualists.</title>
        <authorList>
            <consortium name="DOE Joint Genome Institute"/>
            <consortium name="Mycorrhizal Genomics Consortium"/>
            <person name="Kohler A."/>
            <person name="Kuo A."/>
            <person name="Nagy L.G."/>
            <person name="Floudas D."/>
            <person name="Copeland A."/>
            <person name="Barry K.W."/>
            <person name="Cichocki N."/>
            <person name="Veneault-Fourrey C."/>
            <person name="LaButti K."/>
            <person name="Lindquist E.A."/>
            <person name="Lipzen A."/>
            <person name="Lundell T."/>
            <person name="Morin E."/>
            <person name="Murat C."/>
            <person name="Riley R."/>
            <person name="Ohm R."/>
            <person name="Sun H."/>
            <person name="Tunlid A."/>
            <person name="Henrissat B."/>
            <person name="Grigoriev I.V."/>
            <person name="Hibbett D.S."/>
            <person name="Martin F."/>
        </authorList>
    </citation>
    <scope>NUCLEOTIDE SEQUENCE [LARGE SCALE GENOMIC DNA]</scope>
    <source>
        <strain evidence="2">LaAM-08-1</strain>
    </source>
</reference>
<dbReference type="AlphaFoldDB" id="A0A0C9XIJ1"/>
<accession>A0A0C9XIJ1</accession>
<evidence type="ECO:0000313" key="1">
    <source>
        <dbReference type="EMBL" id="KIK01334.1"/>
    </source>
</evidence>
<organism evidence="1 2">
    <name type="scientific">Laccaria amethystina LaAM-08-1</name>
    <dbReference type="NCBI Taxonomy" id="1095629"/>
    <lineage>
        <taxon>Eukaryota</taxon>
        <taxon>Fungi</taxon>
        <taxon>Dikarya</taxon>
        <taxon>Basidiomycota</taxon>
        <taxon>Agaricomycotina</taxon>
        <taxon>Agaricomycetes</taxon>
        <taxon>Agaricomycetidae</taxon>
        <taxon>Agaricales</taxon>
        <taxon>Agaricineae</taxon>
        <taxon>Hydnangiaceae</taxon>
        <taxon>Laccaria</taxon>
    </lineage>
</organism>
<dbReference type="EMBL" id="KN838608">
    <property type="protein sequence ID" value="KIK01334.1"/>
    <property type="molecule type" value="Genomic_DNA"/>
</dbReference>
<reference evidence="1 2" key="1">
    <citation type="submission" date="2014-04" db="EMBL/GenBank/DDBJ databases">
        <authorList>
            <consortium name="DOE Joint Genome Institute"/>
            <person name="Kuo A."/>
            <person name="Kohler A."/>
            <person name="Nagy L.G."/>
            <person name="Floudas D."/>
            <person name="Copeland A."/>
            <person name="Barry K.W."/>
            <person name="Cichocki N."/>
            <person name="Veneault-Fourrey C."/>
            <person name="LaButti K."/>
            <person name="Lindquist E.A."/>
            <person name="Lipzen A."/>
            <person name="Lundell T."/>
            <person name="Morin E."/>
            <person name="Murat C."/>
            <person name="Sun H."/>
            <person name="Tunlid A."/>
            <person name="Henrissat B."/>
            <person name="Grigoriev I.V."/>
            <person name="Hibbett D.S."/>
            <person name="Martin F."/>
            <person name="Nordberg H.P."/>
            <person name="Cantor M.N."/>
            <person name="Hua S.X."/>
        </authorList>
    </citation>
    <scope>NUCLEOTIDE SEQUENCE [LARGE SCALE GENOMIC DNA]</scope>
    <source>
        <strain evidence="1 2">LaAM-08-1</strain>
    </source>
</reference>
<sequence length="100" mass="11316">MSQLLDPTFTVVLPSNVVLRDHEPALSREIHIPVFGPRDVEIVPSGFFQDPADSQTPIGFIVYKTEYARDQDASTVWIQAVRKEVTSAQQRHEKLLIQIS</sequence>
<proteinExistence type="predicted"/>
<dbReference type="Proteomes" id="UP000054477">
    <property type="component" value="Unassembled WGS sequence"/>
</dbReference>
<dbReference type="HOGENOM" id="CLU_145555_0_0_1"/>
<protein>
    <submittedName>
        <fullName evidence="1">Uncharacterized protein</fullName>
    </submittedName>
</protein>
<name>A0A0C9XIJ1_9AGAR</name>